<accession>A0A1H7LRH5</accession>
<dbReference type="AlphaFoldDB" id="A0A1H7LRH5"/>
<reference evidence="3 4" key="1">
    <citation type="submission" date="2016-10" db="EMBL/GenBank/DDBJ databases">
        <authorList>
            <person name="de Groot N.N."/>
        </authorList>
    </citation>
    <scope>NUCLEOTIDE SEQUENCE [LARGE SCALE GENOMIC DNA]</scope>
    <source>
        <strain evidence="3 4">DSM 14858</strain>
    </source>
</reference>
<evidence type="ECO:0000256" key="2">
    <source>
        <dbReference type="SAM" id="Phobius"/>
    </source>
</evidence>
<evidence type="ECO:0000256" key="1">
    <source>
        <dbReference type="SAM" id="MobiDB-lite"/>
    </source>
</evidence>
<organism evidence="3 4">
    <name type="scientific">Jannaschia helgolandensis</name>
    <dbReference type="NCBI Taxonomy" id="188906"/>
    <lineage>
        <taxon>Bacteria</taxon>
        <taxon>Pseudomonadati</taxon>
        <taxon>Pseudomonadota</taxon>
        <taxon>Alphaproteobacteria</taxon>
        <taxon>Rhodobacterales</taxon>
        <taxon>Roseobacteraceae</taxon>
        <taxon>Jannaschia</taxon>
    </lineage>
</organism>
<dbReference type="InterPro" id="IPR021091">
    <property type="entry name" value="Mercury_ion_transport_MerF"/>
</dbReference>
<feature type="transmembrane region" description="Helical" evidence="2">
    <location>
        <begin position="37"/>
        <end position="61"/>
    </location>
</feature>
<dbReference type="NCBIfam" id="NF033565">
    <property type="entry name" value="trans_MerF"/>
    <property type="match status" value="1"/>
</dbReference>
<keyword evidence="4" id="KW-1185">Reference proteome</keyword>
<evidence type="ECO:0000313" key="4">
    <source>
        <dbReference type="Proteomes" id="UP000199283"/>
    </source>
</evidence>
<feature type="transmembrane region" description="Helical" evidence="2">
    <location>
        <begin position="67"/>
        <end position="85"/>
    </location>
</feature>
<dbReference type="STRING" id="188906.SAMN04488526_1806"/>
<dbReference type="EMBL" id="FNZQ01000002">
    <property type="protein sequence ID" value="SEL01563.1"/>
    <property type="molecule type" value="Genomic_DNA"/>
</dbReference>
<keyword evidence="2" id="KW-1133">Transmembrane helix</keyword>
<keyword evidence="2" id="KW-0812">Transmembrane</keyword>
<evidence type="ECO:0000313" key="3">
    <source>
        <dbReference type="EMBL" id="SEL01563.1"/>
    </source>
</evidence>
<dbReference type="Proteomes" id="UP000199283">
    <property type="component" value="Unassembled WGS sequence"/>
</dbReference>
<sequence length="146" mass="15910">MKRQTPVIPQRSSMKARPLTDTPETPDRLLKRGLGGALFMAVCCFTPLLVVVVAGVGLSALTGWLDYVLFPLLFLCLAVVAQALWLRAGRRGPSPKLWATAIAALLSAALIWLEFRFALRISLGAFAAVGLYALFLNRMKPSEAIR</sequence>
<proteinExistence type="predicted"/>
<feature type="transmembrane region" description="Helical" evidence="2">
    <location>
        <begin position="119"/>
        <end position="136"/>
    </location>
</feature>
<dbReference type="Pfam" id="PF11431">
    <property type="entry name" value="Transport_MerF"/>
    <property type="match status" value="1"/>
</dbReference>
<dbReference type="GO" id="GO:0016020">
    <property type="term" value="C:membrane"/>
    <property type="evidence" value="ECO:0007669"/>
    <property type="project" value="InterPro"/>
</dbReference>
<keyword evidence="2" id="KW-0472">Membrane</keyword>
<feature type="region of interest" description="Disordered" evidence="1">
    <location>
        <begin position="1"/>
        <end position="24"/>
    </location>
</feature>
<protein>
    <submittedName>
        <fullName evidence="3">Membrane transport protein MerF</fullName>
    </submittedName>
</protein>
<feature type="transmembrane region" description="Helical" evidence="2">
    <location>
        <begin position="97"/>
        <end position="113"/>
    </location>
</feature>
<gene>
    <name evidence="3" type="ORF">SAMN04488526_1806</name>
</gene>
<dbReference type="Gene3D" id="1.10.287.910">
    <property type="entry name" value="bacterial mercury transporter, merf"/>
    <property type="match status" value="1"/>
</dbReference>
<name>A0A1H7LRH5_9RHOB</name>